<feature type="domain" description="PNT" evidence="2">
    <location>
        <begin position="299"/>
        <end position="385"/>
    </location>
</feature>
<comment type="caution">
    <text evidence="3">The sequence shown here is derived from an EMBL/GenBank/DDBJ whole genome shotgun (WGS) entry which is preliminary data.</text>
</comment>
<dbReference type="Gene3D" id="1.10.150.50">
    <property type="entry name" value="Transcription Factor, Ets-1"/>
    <property type="match status" value="1"/>
</dbReference>
<sequence length="423" mass="46940">MIEKFGESRDARRDATRRPASDEALFRRLGTAALLKYLLKKGRSSDVGKENVPAFDHGAIPEKFSDSPSPGTSNQHHAGFSSVSFENLTRSDCFLLSDLDRYWNGGGECVSVVALRTDEKHGIMDEKMGGESAASSGIEENSVRADVAGERFSFIRVLSDRSFNLHQSNSDEASLQPASLFRTRHHDLSSPGTSKSSPPPYEDPDILRRHVSEDSSTFSDGELSGFSPRNVLSDDTLDFILSGTQKTLQLHSPEQENVPVMEERLGRVGHTRGFPTVETTPAMNAPDTATETSSSEGEDDDVAKEVNEEMVLVPSDPLEWNSNHIQSWLRWCTKKFSLNPNPDPEKFPTNGSELCKLTRSQFEERSDSRTGTILAKYIAVLRHSVSGRASSPLNVECKVFDKSEDDPSLEEKKIVLRLVQFER</sequence>
<evidence type="ECO:0000313" key="3">
    <source>
        <dbReference type="EMBL" id="KAF7272197.1"/>
    </source>
</evidence>
<dbReference type="InterPro" id="IPR003118">
    <property type="entry name" value="Pointed_dom"/>
</dbReference>
<evidence type="ECO:0000313" key="4">
    <source>
        <dbReference type="Proteomes" id="UP000625711"/>
    </source>
</evidence>
<feature type="region of interest" description="Disordered" evidence="1">
    <location>
        <begin position="1"/>
        <end position="21"/>
    </location>
</feature>
<dbReference type="EMBL" id="JAACXV010013816">
    <property type="protein sequence ID" value="KAF7272197.1"/>
    <property type="molecule type" value="Genomic_DNA"/>
</dbReference>
<keyword evidence="4" id="KW-1185">Reference proteome</keyword>
<feature type="region of interest" description="Disordered" evidence="1">
    <location>
        <begin position="185"/>
        <end position="206"/>
    </location>
</feature>
<dbReference type="AlphaFoldDB" id="A0A834I445"/>
<dbReference type="SUPFAM" id="SSF47769">
    <property type="entry name" value="SAM/Pointed domain"/>
    <property type="match status" value="1"/>
</dbReference>
<dbReference type="Pfam" id="PF02198">
    <property type="entry name" value="SAM_PNT"/>
    <property type="match status" value="1"/>
</dbReference>
<dbReference type="InterPro" id="IPR013761">
    <property type="entry name" value="SAM/pointed_sf"/>
</dbReference>
<proteinExistence type="predicted"/>
<reference evidence="3" key="1">
    <citation type="submission" date="2020-08" db="EMBL/GenBank/DDBJ databases">
        <title>Genome sequencing and assembly of the red palm weevil Rhynchophorus ferrugineus.</title>
        <authorList>
            <person name="Dias G.B."/>
            <person name="Bergman C.M."/>
            <person name="Manee M."/>
        </authorList>
    </citation>
    <scope>NUCLEOTIDE SEQUENCE</scope>
    <source>
        <strain evidence="3">AA-2017</strain>
        <tissue evidence="3">Whole larva</tissue>
    </source>
</reference>
<dbReference type="SMART" id="SM00251">
    <property type="entry name" value="SAM_PNT"/>
    <property type="match status" value="1"/>
</dbReference>
<protein>
    <recommendedName>
        <fullName evidence="2">PNT domain-containing protein</fullName>
    </recommendedName>
</protein>
<feature type="compositionally biased region" description="Polar residues" evidence="1">
    <location>
        <begin position="277"/>
        <end position="295"/>
    </location>
</feature>
<dbReference type="Proteomes" id="UP000625711">
    <property type="component" value="Unassembled WGS sequence"/>
</dbReference>
<dbReference type="FunFam" id="1.10.150.50:FF:000113">
    <property type="entry name" value="DNA-binding protein D-ETS-6"/>
    <property type="match status" value="1"/>
</dbReference>
<dbReference type="PROSITE" id="PS51433">
    <property type="entry name" value="PNT"/>
    <property type="match status" value="1"/>
</dbReference>
<organism evidence="3 4">
    <name type="scientific">Rhynchophorus ferrugineus</name>
    <name type="common">Red palm weevil</name>
    <name type="synonym">Curculio ferrugineus</name>
    <dbReference type="NCBI Taxonomy" id="354439"/>
    <lineage>
        <taxon>Eukaryota</taxon>
        <taxon>Metazoa</taxon>
        <taxon>Ecdysozoa</taxon>
        <taxon>Arthropoda</taxon>
        <taxon>Hexapoda</taxon>
        <taxon>Insecta</taxon>
        <taxon>Pterygota</taxon>
        <taxon>Neoptera</taxon>
        <taxon>Endopterygota</taxon>
        <taxon>Coleoptera</taxon>
        <taxon>Polyphaga</taxon>
        <taxon>Cucujiformia</taxon>
        <taxon>Curculionidae</taxon>
        <taxon>Dryophthorinae</taxon>
        <taxon>Rhynchophorus</taxon>
    </lineage>
</organism>
<evidence type="ECO:0000256" key="1">
    <source>
        <dbReference type="SAM" id="MobiDB-lite"/>
    </source>
</evidence>
<dbReference type="GO" id="GO:0043565">
    <property type="term" value="F:sequence-specific DNA binding"/>
    <property type="evidence" value="ECO:0007669"/>
    <property type="project" value="InterPro"/>
</dbReference>
<gene>
    <name evidence="3" type="ORF">GWI33_014995</name>
</gene>
<dbReference type="OrthoDB" id="10067219at2759"/>
<dbReference type="CDD" id="cd08203">
    <property type="entry name" value="SAM_PNT"/>
    <property type="match status" value="1"/>
</dbReference>
<evidence type="ECO:0000259" key="2">
    <source>
        <dbReference type="PROSITE" id="PS51433"/>
    </source>
</evidence>
<accession>A0A834I445</accession>
<feature type="region of interest" description="Disordered" evidence="1">
    <location>
        <begin position="272"/>
        <end position="300"/>
    </location>
</feature>
<name>A0A834I445_RHYFE</name>